<dbReference type="InterPro" id="IPR037923">
    <property type="entry name" value="HTH-like"/>
</dbReference>
<keyword evidence="3" id="KW-0804">Transcription</keyword>
<keyword evidence="2" id="KW-0238">DNA-binding</keyword>
<dbReference type="Pfam" id="PF02311">
    <property type="entry name" value="AraC_binding"/>
    <property type="match status" value="1"/>
</dbReference>
<protein>
    <submittedName>
        <fullName evidence="5">Helix-turn-helix domain-containing protein</fullName>
    </submittedName>
</protein>
<evidence type="ECO:0000259" key="4">
    <source>
        <dbReference type="PROSITE" id="PS01124"/>
    </source>
</evidence>
<evidence type="ECO:0000256" key="3">
    <source>
        <dbReference type="ARBA" id="ARBA00023163"/>
    </source>
</evidence>
<evidence type="ECO:0000256" key="1">
    <source>
        <dbReference type="ARBA" id="ARBA00023015"/>
    </source>
</evidence>
<proteinExistence type="predicted"/>
<dbReference type="PANTHER" id="PTHR46796">
    <property type="entry name" value="HTH-TYPE TRANSCRIPTIONAL ACTIVATOR RHAS-RELATED"/>
    <property type="match status" value="1"/>
</dbReference>
<dbReference type="InterPro" id="IPR050204">
    <property type="entry name" value="AraC_XylS_family_regulators"/>
</dbReference>
<accession>A0ABW3HSQ6</accession>
<evidence type="ECO:0000313" key="6">
    <source>
        <dbReference type="Proteomes" id="UP001596989"/>
    </source>
</evidence>
<evidence type="ECO:0000256" key="2">
    <source>
        <dbReference type="ARBA" id="ARBA00023125"/>
    </source>
</evidence>
<keyword evidence="6" id="KW-1185">Reference proteome</keyword>
<dbReference type="InterPro" id="IPR009057">
    <property type="entry name" value="Homeodomain-like_sf"/>
</dbReference>
<comment type="caution">
    <text evidence="5">The sequence shown here is derived from an EMBL/GenBank/DDBJ whole genome shotgun (WGS) entry which is preliminary data.</text>
</comment>
<gene>
    <name evidence="5" type="ORF">ACFQ2I_14320</name>
</gene>
<dbReference type="Proteomes" id="UP001596989">
    <property type="component" value="Unassembled WGS sequence"/>
</dbReference>
<sequence length="300" mass="33838">MDTLFQFHNATSTFQLVGCHFGIKPQGWSYPKHHHHLYELSCCMEGGITQNINGIEVSVEAGDWLLLKPGVKHSLHNTSPFHYAFFNFHFDIDDLGVRNRLGAAPFLIIPSSPAEESRLPGLLQQCEAMMHKGSWKDGEAEPESRIIELAAHEHLALQGYIMLIIHEVIVLANSLDSHPDAAGQQASAYELDIAHAVEHRLSQSLSEAPSISELAKQLNLSRSQLSKIFSKVYGLSPRQYLSRRKWNNAKELLTTTNLTVYSIAEQLGFRSVNHFSRQFRRWVGVSPNQYRRSKTDGPQV</sequence>
<dbReference type="InterPro" id="IPR018060">
    <property type="entry name" value="HTH_AraC"/>
</dbReference>
<evidence type="ECO:0000313" key="5">
    <source>
        <dbReference type="EMBL" id="MFD0960563.1"/>
    </source>
</evidence>
<dbReference type="EMBL" id="JBHTJZ010000022">
    <property type="protein sequence ID" value="MFD0960563.1"/>
    <property type="molecule type" value="Genomic_DNA"/>
</dbReference>
<dbReference type="PRINTS" id="PR00032">
    <property type="entry name" value="HTHARAC"/>
</dbReference>
<dbReference type="Gene3D" id="2.60.120.10">
    <property type="entry name" value="Jelly Rolls"/>
    <property type="match status" value="1"/>
</dbReference>
<dbReference type="Pfam" id="PF12833">
    <property type="entry name" value="HTH_18"/>
    <property type="match status" value="1"/>
</dbReference>
<organism evidence="5 6">
    <name type="scientific">Paenibacillus chungangensis</name>
    <dbReference type="NCBI Taxonomy" id="696535"/>
    <lineage>
        <taxon>Bacteria</taxon>
        <taxon>Bacillati</taxon>
        <taxon>Bacillota</taxon>
        <taxon>Bacilli</taxon>
        <taxon>Bacillales</taxon>
        <taxon>Paenibacillaceae</taxon>
        <taxon>Paenibacillus</taxon>
    </lineage>
</organism>
<name>A0ABW3HSQ6_9BACL</name>
<dbReference type="InterPro" id="IPR014710">
    <property type="entry name" value="RmlC-like_jellyroll"/>
</dbReference>
<reference evidence="6" key="1">
    <citation type="journal article" date="2019" name="Int. J. Syst. Evol. Microbiol.">
        <title>The Global Catalogue of Microorganisms (GCM) 10K type strain sequencing project: providing services to taxonomists for standard genome sequencing and annotation.</title>
        <authorList>
            <consortium name="The Broad Institute Genomics Platform"/>
            <consortium name="The Broad Institute Genome Sequencing Center for Infectious Disease"/>
            <person name="Wu L."/>
            <person name="Ma J."/>
        </authorList>
    </citation>
    <scope>NUCLEOTIDE SEQUENCE [LARGE SCALE GENOMIC DNA]</scope>
    <source>
        <strain evidence="6">CCUG 59129</strain>
    </source>
</reference>
<dbReference type="SUPFAM" id="SSF46689">
    <property type="entry name" value="Homeodomain-like"/>
    <property type="match status" value="2"/>
</dbReference>
<dbReference type="Gene3D" id="1.10.10.60">
    <property type="entry name" value="Homeodomain-like"/>
    <property type="match status" value="2"/>
</dbReference>
<dbReference type="SMART" id="SM00342">
    <property type="entry name" value="HTH_ARAC"/>
    <property type="match status" value="1"/>
</dbReference>
<feature type="domain" description="HTH araC/xylS-type" evidence="4">
    <location>
        <begin position="195"/>
        <end position="293"/>
    </location>
</feature>
<dbReference type="SUPFAM" id="SSF51215">
    <property type="entry name" value="Regulatory protein AraC"/>
    <property type="match status" value="1"/>
</dbReference>
<dbReference type="InterPro" id="IPR003313">
    <property type="entry name" value="AraC-bd"/>
</dbReference>
<dbReference type="RefSeq" id="WP_377565123.1">
    <property type="nucleotide sequence ID" value="NZ_JBHTJZ010000022.1"/>
</dbReference>
<dbReference type="PROSITE" id="PS01124">
    <property type="entry name" value="HTH_ARAC_FAMILY_2"/>
    <property type="match status" value="1"/>
</dbReference>
<dbReference type="InterPro" id="IPR020449">
    <property type="entry name" value="Tscrpt_reg_AraC-type_HTH"/>
</dbReference>
<keyword evidence="1" id="KW-0805">Transcription regulation</keyword>